<dbReference type="InterPro" id="IPR028995">
    <property type="entry name" value="Glyco_hydro_57/38_cen_sf"/>
</dbReference>
<keyword evidence="9" id="KW-1185">Reference proteome</keyword>
<dbReference type="Pfam" id="PF09210">
    <property type="entry name" value="BE_C"/>
    <property type="match status" value="1"/>
</dbReference>
<dbReference type="eggNOG" id="COG1543">
    <property type="taxonomic scope" value="Bacteria"/>
</dbReference>
<protein>
    <recommendedName>
        <fullName evidence="10">1,4-alpha-glucan branching enzyme</fullName>
    </recommendedName>
</protein>
<dbReference type="AlphaFoldDB" id="G3IUV4"/>
<reference evidence="8 9" key="1">
    <citation type="submission" date="2011-06" db="EMBL/GenBank/DDBJ databases">
        <title>Genomic sequence of Methylobacter tundripaludum SV96.</title>
        <authorList>
            <consortium name="US DOE Joint Genome Institute"/>
            <person name="Lucas S."/>
            <person name="Han J."/>
            <person name="Lapidus A."/>
            <person name="Cheng J.-F."/>
            <person name="Goodwin L."/>
            <person name="Pitluck S."/>
            <person name="Held B."/>
            <person name="Detter J.C."/>
            <person name="Han C."/>
            <person name="Tapia R."/>
            <person name="Land M."/>
            <person name="Hauser L."/>
            <person name="Kyrpides N."/>
            <person name="Ivanova N."/>
            <person name="Ovchinnikova G."/>
            <person name="Pagani I."/>
            <person name="Klotz M.G."/>
            <person name="Dispirito A.A."/>
            <person name="Murrell J.C."/>
            <person name="Dunfield P."/>
            <person name="Kalyuzhnaya M.G."/>
            <person name="Svenning M."/>
            <person name="Trotsenko Y.A."/>
            <person name="Stein L.Y."/>
            <person name="Woyke T."/>
        </authorList>
    </citation>
    <scope>NUCLEOTIDE SEQUENCE [LARGE SCALE GENOMIC DNA]</scope>
    <source>
        <strain evidence="9">ATCC BAA-1195 / DSM 17260 / SV96</strain>
    </source>
</reference>
<dbReference type="PANTHER" id="PTHR41695:SF1">
    <property type="entry name" value="1,4-ALPHA-GLUCAN BRANCHING ENZYME TK1436"/>
    <property type="match status" value="1"/>
</dbReference>
<dbReference type="InterPro" id="IPR037090">
    <property type="entry name" value="57_glycoside_trans_central"/>
</dbReference>
<organism evidence="8 9">
    <name type="scientific">Methylobacter tundripaludum (strain ATCC BAA-1195 / DSM 17260 / SV96)</name>
    <dbReference type="NCBI Taxonomy" id="697282"/>
    <lineage>
        <taxon>Bacteria</taxon>
        <taxon>Pseudomonadati</taxon>
        <taxon>Pseudomonadota</taxon>
        <taxon>Gammaproteobacteria</taxon>
        <taxon>Methylococcales</taxon>
        <taxon>Methylococcaceae</taxon>
        <taxon>Methylobacter</taxon>
    </lineage>
</organism>
<dbReference type="InterPro" id="IPR004300">
    <property type="entry name" value="Glyco_hydro_57_N"/>
</dbReference>
<dbReference type="GO" id="GO:0030979">
    <property type="term" value="P:alpha-glucan biosynthetic process"/>
    <property type="evidence" value="ECO:0007669"/>
    <property type="project" value="InterPro"/>
</dbReference>
<dbReference type="InterPro" id="IPR040042">
    <property type="entry name" value="Branching_enz_MT3115-like"/>
</dbReference>
<feature type="active site" description="Proton donor" evidence="3">
    <location>
        <position position="361"/>
    </location>
</feature>
<name>G3IUV4_METTV</name>
<dbReference type="Proteomes" id="UP000004664">
    <property type="component" value="Unassembled WGS sequence"/>
</dbReference>
<comment type="similarity">
    <text evidence="1 5">Belongs to the glycosyl hydrolase 57 family.</text>
</comment>
<evidence type="ECO:0000259" key="7">
    <source>
        <dbReference type="Pfam" id="PF09210"/>
    </source>
</evidence>
<dbReference type="InterPro" id="IPR015293">
    <property type="entry name" value="BE_C"/>
</dbReference>
<dbReference type="OrthoDB" id="9803279at2"/>
<dbReference type="SUPFAM" id="SSF88713">
    <property type="entry name" value="Glycoside hydrolase/deacetylase"/>
    <property type="match status" value="1"/>
</dbReference>
<dbReference type="HOGENOM" id="CLU_008192_1_0_6"/>
<dbReference type="Pfam" id="PF03065">
    <property type="entry name" value="Glyco_hydro_57"/>
    <property type="match status" value="1"/>
</dbReference>
<evidence type="ECO:0000313" key="9">
    <source>
        <dbReference type="Proteomes" id="UP000004664"/>
    </source>
</evidence>
<feature type="domain" description="Glycoside hydrolase family 57 N-terminal" evidence="6">
    <location>
        <begin position="17"/>
        <end position="310"/>
    </location>
</feature>
<dbReference type="RefSeq" id="WP_006889618.1">
    <property type="nucleotide sequence ID" value="NZ_JH109152.1"/>
</dbReference>
<sequence>MTKSLPRSNDKQGFLSIILHAHLPYVRHPEHDSFFEENWLFEAMTECYLPLIGVLDRLHSDNVDYRLTLSLSPTLMTMLRDELLQTRYLKYLHSRLELAEKEIIRTRKQPEYQKLARLYRRFFLNALNTYQEQYQGDLLAAFKKHQATGKLELITTAATHGFLPLLNVSETAVRNQVNTGIATFKANFGHAPSGFWLPECGYYPGLETVLADAGIEYFFVDTHGVTGASQQPWNGVYAPIDCGNGVAAFARDPESSQQVWSAKEGYPGDFNYREYYSDIGFELDADYIAPYILDRKTRINTGIKYHRVTGDNGAKEIYNPRKALAKAYEHAQDFIDKRQHQIDRLGATMDRPPPIIIAPYDAELFGHWWFEGTHWLECVLRLASENSHGVQLAGCGDYLKQQPSPQVATPAASTWGDQGYSSYWINEANDWIYPLLHKAEQEMEKLARDVRGLALTPLQTRALNQAARSVLLAQASDWPFILKSGTTIDYANKRVTDHLARFNYLHDSIRKNRINERYLTALEIMDNIFPDIDFRDYNPPSAGVSPKPGRFNVR</sequence>
<evidence type="ECO:0000313" key="8">
    <source>
        <dbReference type="EMBL" id="EGW21639.1"/>
    </source>
</evidence>
<feature type="binding site" evidence="4">
    <location>
        <position position="268"/>
    </location>
    <ligand>
        <name>substrate</name>
    </ligand>
</feature>
<evidence type="ECO:0000256" key="4">
    <source>
        <dbReference type="PIRSR" id="PIRSR640042-2"/>
    </source>
</evidence>
<gene>
    <name evidence="8" type="ORF">Mettu_0408</name>
</gene>
<dbReference type="GO" id="GO:0003844">
    <property type="term" value="F:1,4-alpha-glucan branching enzyme activity"/>
    <property type="evidence" value="ECO:0007669"/>
    <property type="project" value="InterPro"/>
</dbReference>
<dbReference type="GO" id="GO:0005576">
    <property type="term" value="C:extracellular region"/>
    <property type="evidence" value="ECO:0007669"/>
    <property type="project" value="TreeGrafter"/>
</dbReference>
<dbReference type="EMBL" id="JH109152">
    <property type="protein sequence ID" value="EGW21639.1"/>
    <property type="molecule type" value="Genomic_DNA"/>
</dbReference>
<dbReference type="CDD" id="cd10792">
    <property type="entry name" value="GH57N_AmyC_like"/>
    <property type="match status" value="1"/>
</dbReference>
<accession>G3IUV4</accession>
<dbReference type="SUPFAM" id="SSF88688">
    <property type="entry name" value="Families 57/38 glycoside transferase middle domain"/>
    <property type="match status" value="1"/>
</dbReference>
<evidence type="ECO:0000259" key="6">
    <source>
        <dbReference type="Pfam" id="PF03065"/>
    </source>
</evidence>
<dbReference type="PANTHER" id="PTHR41695">
    <property type="entry name" value="1,4-ALPHA-GLUCAN BRANCHING ENZYME RV3031-RELATED"/>
    <property type="match status" value="1"/>
</dbReference>
<dbReference type="STRING" id="697282.Mettu_0408"/>
<evidence type="ECO:0000256" key="3">
    <source>
        <dbReference type="PIRSR" id="PIRSR640042-1"/>
    </source>
</evidence>
<evidence type="ECO:0000256" key="2">
    <source>
        <dbReference type="ARBA" id="ARBA00023277"/>
    </source>
</evidence>
<dbReference type="InterPro" id="IPR027291">
    <property type="entry name" value="Glyco_hydro_38_N_sf"/>
</dbReference>
<feature type="domain" description="1,4-alpha-glucan branching enzyme C-terminal" evidence="7">
    <location>
        <begin position="436"/>
        <end position="537"/>
    </location>
</feature>
<dbReference type="InterPro" id="IPR011330">
    <property type="entry name" value="Glyco_hydro/deAcase_b/a-brl"/>
</dbReference>
<evidence type="ECO:0008006" key="10">
    <source>
        <dbReference type="Google" id="ProtNLM"/>
    </source>
</evidence>
<feature type="binding site" evidence="4">
    <location>
        <position position="251"/>
    </location>
    <ligand>
        <name>substrate</name>
    </ligand>
</feature>
<dbReference type="Gene3D" id="3.20.110.10">
    <property type="entry name" value="Glycoside hydrolase 38, N terminal domain"/>
    <property type="match status" value="1"/>
</dbReference>
<proteinExistence type="inferred from homology"/>
<dbReference type="Gene3D" id="1.20.1430.10">
    <property type="entry name" value="Families 57/38 glycoside transferase, middle domain"/>
    <property type="match status" value="1"/>
</dbReference>
<evidence type="ECO:0000256" key="5">
    <source>
        <dbReference type="RuleBase" id="RU361196"/>
    </source>
</evidence>
<evidence type="ECO:0000256" key="1">
    <source>
        <dbReference type="ARBA" id="ARBA00006821"/>
    </source>
</evidence>
<feature type="binding site" evidence="4">
    <location>
        <position position="477"/>
    </location>
    <ligand>
        <name>substrate</name>
    </ligand>
</feature>
<feature type="active site" description="Nucleophile" evidence="3">
    <location>
        <position position="199"/>
    </location>
</feature>
<feature type="binding site" evidence="4">
    <location>
        <position position="415"/>
    </location>
    <ligand>
        <name>substrate</name>
    </ligand>
</feature>
<keyword evidence="2 5" id="KW-0119">Carbohydrate metabolism</keyword>